<dbReference type="Proteomes" id="UP000800097">
    <property type="component" value="Unassembled WGS sequence"/>
</dbReference>
<dbReference type="GeneID" id="54546131"/>
<feature type="transmembrane region" description="Helical" evidence="1">
    <location>
        <begin position="123"/>
        <end position="145"/>
    </location>
</feature>
<keyword evidence="1" id="KW-0812">Transmembrane</keyword>
<evidence type="ECO:0000256" key="1">
    <source>
        <dbReference type="SAM" id="Phobius"/>
    </source>
</evidence>
<dbReference type="AlphaFoldDB" id="A0A6A6JYE5"/>
<protein>
    <recommendedName>
        <fullName evidence="2">DUF7704 domain-containing protein</fullName>
    </recommendedName>
</protein>
<evidence type="ECO:0000313" key="4">
    <source>
        <dbReference type="Proteomes" id="UP000800097"/>
    </source>
</evidence>
<dbReference type="OrthoDB" id="2937326at2759"/>
<feature type="domain" description="DUF7704" evidence="2">
    <location>
        <begin position="5"/>
        <end position="147"/>
    </location>
</feature>
<feature type="transmembrane region" description="Helical" evidence="1">
    <location>
        <begin position="86"/>
        <end position="103"/>
    </location>
</feature>
<sequence>MALGTILPFWPALLFTYLEPLALIMGWNAAWNSPSEFVSRQTPSPSLSTTVPDGALILSYTIGNVFILLGALAIVCTAITRDPRVAKSYLLVVSIADLGHIYASYKILGPSVFWKFNDYNDMMWGNIGVSAFLHINRIATLLGVFGQLDEQHRGV</sequence>
<keyword evidence="1" id="KW-0472">Membrane</keyword>
<organism evidence="3 4">
    <name type="scientific">Westerdykella ornata</name>
    <dbReference type="NCBI Taxonomy" id="318751"/>
    <lineage>
        <taxon>Eukaryota</taxon>
        <taxon>Fungi</taxon>
        <taxon>Dikarya</taxon>
        <taxon>Ascomycota</taxon>
        <taxon>Pezizomycotina</taxon>
        <taxon>Dothideomycetes</taxon>
        <taxon>Pleosporomycetidae</taxon>
        <taxon>Pleosporales</taxon>
        <taxon>Sporormiaceae</taxon>
        <taxon>Westerdykella</taxon>
    </lineage>
</organism>
<dbReference type="PANTHER" id="PTHR37019">
    <property type="entry name" value="CHROMOSOME 1, WHOLE GENOME SHOTGUN SEQUENCE"/>
    <property type="match status" value="1"/>
</dbReference>
<accession>A0A6A6JYE5</accession>
<dbReference type="InterPro" id="IPR056121">
    <property type="entry name" value="DUF7704"/>
</dbReference>
<feature type="transmembrane region" description="Helical" evidence="1">
    <location>
        <begin position="56"/>
        <end position="79"/>
    </location>
</feature>
<reference evidence="3" key="1">
    <citation type="journal article" date="2020" name="Stud. Mycol.">
        <title>101 Dothideomycetes genomes: a test case for predicting lifestyles and emergence of pathogens.</title>
        <authorList>
            <person name="Haridas S."/>
            <person name="Albert R."/>
            <person name="Binder M."/>
            <person name="Bloem J."/>
            <person name="Labutti K."/>
            <person name="Salamov A."/>
            <person name="Andreopoulos B."/>
            <person name="Baker S."/>
            <person name="Barry K."/>
            <person name="Bills G."/>
            <person name="Bluhm B."/>
            <person name="Cannon C."/>
            <person name="Castanera R."/>
            <person name="Culley D."/>
            <person name="Daum C."/>
            <person name="Ezra D."/>
            <person name="Gonzalez J."/>
            <person name="Henrissat B."/>
            <person name="Kuo A."/>
            <person name="Liang C."/>
            <person name="Lipzen A."/>
            <person name="Lutzoni F."/>
            <person name="Magnuson J."/>
            <person name="Mondo S."/>
            <person name="Nolan M."/>
            <person name="Ohm R."/>
            <person name="Pangilinan J."/>
            <person name="Park H.-J."/>
            <person name="Ramirez L."/>
            <person name="Alfaro M."/>
            <person name="Sun H."/>
            <person name="Tritt A."/>
            <person name="Yoshinaga Y."/>
            <person name="Zwiers L.-H."/>
            <person name="Turgeon B."/>
            <person name="Goodwin S."/>
            <person name="Spatafora J."/>
            <person name="Crous P."/>
            <person name="Grigoriev I."/>
        </authorList>
    </citation>
    <scope>NUCLEOTIDE SEQUENCE</scope>
    <source>
        <strain evidence="3">CBS 379.55</strain>
    </source>
</reference>
<evidence type="ECO:0000313" key="3">
    <source>
        <dbReference type="EMBL" id="KAF2280049.1"/>
    </source>
</evidence>
<dbReference type="Pfam" id="PF24803">
    <property type="entry name" value="DUF7704"/>
    <property type="match status" value="1"/>
</dbReference>
<proteinExistence type="predicted"/>
<dbReference type="EMBL" id="ML986485">
    <property type="protein sequence ID" value="KAF2280049.1"/>
    <property type="molecule type" value="Genomic_DNA"/>
</dbReference>
<dbReference type="RefSeq" id="XP_033657587.1">
    <property type="nucleotide sequence ID" value="XM_033792956.1"/>
</dbReference>
<dbReference type="PANTHER" id="PTHR37019:SF2">
    <property type="entry name" value="EXPERA DOMAIN-CONTAINING PROTEIN"/>
    <property type="match status" value="1"/>
</dbReference>
<keyword evidence="4" id="KW-1185">Reference proteome</keyword>
<gene>
    <name evidence="3" type="ORF">EI97DRAFT_108824</name>
</gene>
<keyword evidence="1" id="KW-1133">Transmembrane helix</keyword>
<evidence type="ECO:0000259" key="2">
    <source>
        <dbReference type="Pfam" id="PF24803"/>
    </source>
</evidence>
<name>A0A6A6JYE5_WESOR</name>